<gene>
    <name evidence="1" type="ORF">EDC18_101421</name>
</gene>
<evidence type="ECO:0000313" key="1">
    <source>
        <dbReference type="EMBL" id="TCT17123.1"/>
    </source>
</evidence>
<protein>
    <submittedName>
        <fullName evidence="1">Uncharacterized protein</fullName>
    </submittedName>
</protein>
<dbReference type="SUPFAM" id="SSF55874">
    <property type="entry name" value="ATPase domain of HSP90 chaperone/DNA topoisomerase II/histidine kinase"/>
    <property type="match status" value="1"/>
</dbReference>
<sequence length="1063" mass="123306">MSFKDKVDELRNQAQTTQAANKIIDQLKKLENSNNEDTSYRWIWELIQNAKDVVNSTGKVDILVNFDEYRRVIEFKHNGKLFLTKNIVFLIEQVSTKERNELDRKEKKITGKFGTGFLTTHLLSKKVNVTGYLCDEDEPVHQFNIDIDRSSDNQTEIIKSIEDSCEQLNKNAVEVTKEINESDFNTCFTYELNVLGIKIAKAGLNNLVASIAYVFAFVPEIESITIQANTIEGKYNQVLSRGDDVDVTLKNAKIITVCDTKRKNPRYIFTLKDEVLTHLSIAVALLDVGEKSAVKQMNDNLPKLFCDFPLLGTSDFAFPVVINNPYFEPTEPRDGIELESKAEEKQYIKDNKTALETAVELYKTGLSFFVENNYKGVYNIVKINDQPHKTWLNAEWFENKILEPIKDEIKYLNLITTSADDKKPLFKLWDDPIVLIPKNQENKEEMFNLWSLSNALFPEFLPKQEELEAWCYSLWDECKNLDIDNIVQAIVGSENVSSLADKIKGQDVIIWLNEFYKLLLTSEEDGCKKAIEHSEVFLNQNGEFCCLNSIYFDKEIDDTYKEVSLLLDIDVKDKLLHKRVSTEISKHIEVTQYGYSELFSEISRCLQNEHQNCEDFFQRILCIQTNEKQKQDDFLKIAKLVYKNTKWEIISSIRYSKQLFEQALNNWIAKLCFDIQQSKTLNGFAEEYFSDNVDDAVWFINQFVLFLEKNDYKYLTDKYSILPNQNRLFKRSPELQLDTGEIDEVVKDAYCFTGVDIRIKLLMSSICFPLSENTATNLYSLANEITNYIENHKNKLGEDNDQERLVFQNFFSYLKSTDNKTIRNAFKTLYSNLYWFYNDDIISDNMQKAEQYEQLLSKHGVSNFQELEELLKQAKNNVQSTDTINVSKEQLAQLGINTEDDLLQVLNILVGEGELTDSQLGELASGMSIEEVSKKFLHSSKNNKLAREYYEKIMNRAIQQVFYYLKETCRYEMSDTLEEWKKTSYSKTVFWAKKNGADIRIVVRPSDDDKIIFFYEQEVAAMDDTNYELWTNNDDGNTRMITLGDIIKTTGISVVPLKNLNPK</sequence>
<dbReference type="AlphaFoldDB" id="A0A4R3MRI4"/>
<dbReference type="InterPro" id="IPR036890">
    <property type="entry name" value="HATPase_C_sf"/>
</dbReference>
<evidence type="ECO:0000313" key="2">
    <source>
        <dbReference type="Proteomes" id="UP000294902"/>
    </source>
</evidence>
<name>A0A4R3MRI4_9FIRM</name>
<keyword evidence="2" id="KW-1185">Reference proteome</keyword>
<dbReference type="EMBL" id="SMAL01000001">
    <property type="protein sequence ID" value="TCT17123.1"/>
    <property type="molecule type" value="Genomic_DNA"/>
</dbReference>
<dbReference type="Proteomes" id="UP000294902">
    <property type="component" value="Unassembled WGS sequence"/>
</dbReference>
<proteinExistence type="predicted"/>
<organism evidence="1 2">
    <name type="scientific">Natranaerovirga pectinivora</name>
    <dbReference type="NCBI Taxonomy" id="682400"/>
    <lineage>
        <taxon>Bacteria</taxon>
        <taxon>Bacillati</taxon>
        <taxon>Bacillota</taxon>
        <taxon>Clostridia</taxon>
        <taxon>Lachnospirales</taxon>
        <taxon>Natranaerovirgaceae</taxon>
        <taxon>Natranaerovirga</taxon>
    </lineage>
</organism>
<dbReference type="RefSeq" id="WP_207669144.1">
    <property type="nucleotide sequence ID" value="NZ_SMAL01000001.1"/>
</dbReference>
<dbReference type="NCBIfam" id="NF047352">
    <property type="entry name" value="P_loop_sacsin"/>
    <property type="match status" value="1"/>
</dbReference>
<reference evidence="1 2" key="1">
    <citation type="submission" date="2019-03" db="EMBL/GenBank/DDBJ databases">
        <title>Genomic Encyclopedia of Type Strains, Phase IV (KMG-IV): sequencing the most valuable type-strain genomes for metagenomic binning, comparative biology and taxonomic classification.</title>
        <authorList>
            <person name="Goeker M."/>
        </authorList>
    </citation>
    <scope>NUCLEOTIDE SEQUENCE [LARGE SCALE GENOMIC DNA]</scope>
    <source>
        <strain evidence="1 2">DSM 24629</strain>
    </source>
</reference>
<accession>A0A4R3MRI4</accession>
<dbReference type="Gene3D" id="3.30.565.10">
    <property type="entry name" value="Histidine kinase-like ATPase, C-terminal domain"/>
    <property type="match status" value="1"/>
</dbReference>
<comment type="caution">
    <text evidence="1">The sequence shown here is derived from an EMBL/GenBank/DDBJ whole genome shotgun (WGS) entry which is preliminary data.</text>
</comment>